<evidence type="ECO:0000313" key="4">
    <source>
        <dbReference type="Proteomes" id="UP000198956"/>
    </source>
</evidence>
<dbReference type="GO" id="GO:0008745">
    <property type="term" value="F:N-acetylmuramoyl-L-alanine amidase activity"/>
    <property type="evidence" value="ECO:0007669"/>
    <property type="project" value="InterPro"/>
</dbReference>
<dbReference type="AlphaFoldDB" id="A0A1G7WQK1"/>
<proteinExistence type="predicted"/>
<dbReference type="Pfam" id="PF01510">
    <property type="entry name" value="Amidase_2"/>
    <property type="match status" value="1"/>
</dbReference>
<gene>
    <name evidence="3" type="ORF">SAMN04489735_100266</name>
</gene>
<dbReference type="InterPro" id="IPR002502">
    <property type="entry name" value="Amidase_domain"/>
</dbReference>
<sequence length="271" mass="30714">MKKQGKFIEMSREEFFKWLMDLKVSRKITHIQEHHTYRPNYGDCKKHSNLELVENISKYHKKLGWSCIGQHITTFPDGKIVIGERSFDDDPAGIKGHNAGGICIENLGFFDKGQDVMTEEHKKTIIFVTAALHFKFNLPVNTNTCVYHAWFANKTCPGTNFFGGNTKSDAQKYFYPLVEKQIAEFKGAKTISKPASAPATKKESKKGVKVICSSLWTYNSANWDDKAVIVHKGEVFTIISDKIKVGGGYMYRLKSGLYITANPKYVEVINL</sequence>
<evidence type="ECO:0000259" key="2">
    <source>
        <dbReference type="Pfam" id="PF19087"/>
    </source>
</evidence>
<dbReference type="RefSeq" id="WP_217639370.1">
    <property type="nucleotide sequence ID" value="NZ_FNDE01000002.1"/>
</dbReference>
<reference evidence="3 4" key="1">
    <citation type="submission" date="2016-10" db="EMBL/GenBank/DDBJ databases">
        <authorList>
            <person name="de Groot N.N."/>
        </authorList>
    </citation>
    <scope>NUCLEOTIDE SEQUENCE [LARGE SCALE GENOMIC DNA]</scope>
    <source>
        <strain evidence="3 4">L 420-91</strain>
    </source>
</reference>
<feature type="domain" description="DUF5776" evidence="2">
    <location>
        <begin position="206"/>
        <end position="266"/>
    </location>
</feature>
<dbReference type="Pfam" id="PF19087">
    <property type="entry name" value="DUF5776"/>
    <property type="match status" value="1"/>
</dbReference>
<protein>
    <recommendedName>
        <fullName evidence="5">N-acetylmuramoyl-L-alanine amidase</fullName>
    </recommendedName>
</protein>
<evidence type="ECO:0008006" key="5">
    <source>
        <dbReference type="Google" id="ProtNLM"/>
    </source>
</evidence>
<dbReference type="Proteomes" id="UP000198956">
    <property type="component" value="Unassembled WGS sequence"/>
</dbReference>
<dbReference type="Gene3D" id="3.40.80.10">
    <property type="entry name" value="Peptidoglycan recognition protein-like"/>
    <property type="match status" value="1"/>
</dbReference>
<accession>A0A1G7WQK1</accession>
<dbReference type="EMBL" id="FNDE01000002">
    <property type="protein sequence ID" value="SDG74221.1"/>
    <property type="molecule type" value="Genomic_DNA"/>
</dbReference>
<evidence type="ECO:0000313" key="3">
    <source>
        <dbReference type="EMBL" id="SDG74221.1"/>
    </source>
</evidence>
<name>A0A1G7WQK1_ANETH</name>
<dbReference type="InterPro" id="IPR044081">
    <property type="entry name" value="DUF5776"/>
</dbReference>
<organism evidence="3 4">
    <name type="scientific">Aneurinibacillus thermoaerophilus</name>
    <dbReference type="NCBI Taxonomy" id="143495"/>
    <lineage>
        <taxon>Bacteria</taxon>
        <taxon>Bacillati</taxon>
        <taxon>Bacillota</taxon>
        <taxon>Bacilli</taxon>
        <taxon>Bacillales</taxon>
        <taxon>Paenibacillaceae</taxon>
        <taxon>Aneurinibacillus group</taxon>
        <taxon>Aneurinibacillus</taxon>
    </lineage>
</organism>
<dbReference type="SUPFAM" id="SSF55846">
    <property type="entry name" value="N-acetylmuramoyl-L-alanine amidase-like"/>
    <property type="match status" value="1"/>
</dbReference>
<dbReference type="GO" id="GO:0009253">
    <property type="term" value="P:peptidoglycan catabolic process"/>
    <property type="evidence" value="ECO:0007669"/>
    <property type="project" value="InterPro"/>
</dbReference>
<feature type="domain" description="N-acetylmuramoyl-L-alanine amidase" evidence="1">
    <location>
        <begin position="26"/>
        <end position="158"/>
    </location>
</feature>
<dbReference type="InterPro" id="IPR036505">
    <property type="entry name" value="Amidase/PGRP_sf"/>
</dbReference>
<evidence type="ECO:0000259" key="1">
    <source>
        <dbReference type="Pfam" id="PF01510"/>
    </source>
</evidence>